<dbReference type="GO" id="GO:0043565">
    <property type="term" value="F:sequence-specific DNA binding"/>
    <property type="evidence" value="ECO:0007669"/>
    <property type="project" value="InterPro"/>
</dbReference>
<organism evidence="5 6">
    <name type="scientific">Vallitalea guaymasensis</name>
    <dbReference type="NCBI Taxonomy" id="1185412"/>
    <lineage>
        <taxon>Bacteria</taxon>
        <taxon>Bacillati</taxon>
        <taxon>Bacillota</taxon>
        <taxon>Clostridia</taxon>
        <taxon>Lachnospirales</taxon>
        <taxon>Vallitaleaceae</taxon>
        <taxon>Vallitalea</taxon>
    </lineage>
</organism>
<dbReference type="GO" id="GO:0003700">
    <property type="term" value="F:DNA-binding transcription factor activity"/>
    <property type="evidence" value="ECO:0007669"/>
    <property type="project" value="InterPro"/>
</dbReference>
<keyword evidence="3" id="KW-0804">Transcription</keyword>
<dbReference type="InterPro" id="IPR009057">
    <property type="entry name" value="Homeodomain-like_sf"/>
</dbReference>
<proteinExistence type="predicted"/>
<dbReference type="InterPro" id="IPR018062">
    <property type="entry name" value="HTH_AraC-typ_CS"/>
</dbReference>
<dbReference type="SMART" id="SM00342">
    <property type="entry name" value="HTH_ARAC"/>
    <property type="match status" value="1"/>
</dbReference>
<dbReference type="EMBL" id="CP058561">
    <property type="protein sequence ID" value="QUH30188.1"/>
    <property type="molecule type" value="Genomic_DNA"/>
</dbReference>
<name>A0A8J8SCT6_9FIRM</name>
<dbReference type="Proteomes" id="UP000677305">
    <property type="component" value="Chromosome"/>
</dbReference>
<sequence length="283" mass="33296">MSKSAKNSNITITHLSNILSTIPETNHIKLHGSFNVLTPPKWKQEFQDNHDQHLLFVRSGEGRYCFHDEVIELKRGVIAFVSNNCIHKAEISIDNPLNILPMRFGFYCNKSGNQIKVDEPFYLSINTDINLINIYEEKFLDFYHKINYTEKNNLRSILAHTFISKILYTLLKQYQYPSNFKKTDKRVEQARNLIELNKNRNISIPEIANKVGLSERHLRTLFHQHYSISPKAYQLQTRLSYAHYLLSETKYSIKEITFMTGYSDPYIFSKQYKKYYGISPSKH</sequence>
<dbReference type="KEGG" id="vgu:HYG85_15185"/>
<accession>A0A8J8SCT6</accession>
<keyword evidence="6" id="KW-1185">Reference proteome</keyword>
<keyword evidence="1" id="KW-0805">Transcription regulation</keyword>
<dbReference type="Gene3D" id="1.10.10.60">
    <property type="entry name" value="Homeodomain-like"/>
    <property type="match status" value="2"/>
</dbReference>
<dbReference type="PROSITE" id="PS01124">
    <property type="entry name" value="HTH_ARAC_FAMILY_2"/>
    <property type="match status" value="1"/>
</dbReference>
<dbReference type="Pfam" id="PF12833">
    <property type="entry name" value="HTH_18"/>
    <property type="match status" value="1"/>
</dbReference>
<dbReference type="InterPro" id="IPR018060">
    <property type="entry name" value="HTH_AraC"/>
</dbReference>
<reference evidence="5 6" key="1">
    <citation type="submission" date="2020-07" db="EMBL/GenBank/DDBJ databases">
        <title>Vallitalea guaymasensis genome.</title>
        <authorList>
            <person name="Postec A."/>
        </authorList>
    </citation>
    <scope>NUCLEOTIDE SEQUENCE [LARGE SCALE GENOMIC DNA]</scope>
    <source>
        <strain evidence="5 6">Ra1766G1</strain>
    </source>
</reference>
<feature type="domain" description="HTH araC/xylS-type" evidence="4">
    <location>
        <begin position="188"/>
        <end position="283"/>
    </location>
</feature>
<dbReference type="PANTHER" id="PTHR43280:SF2">
    <property type="entry name" value="HTH-TYPE TRANSCRIPTIONAL REGULATOR EXSA"/>
    <property type="match status" value="1"/>
</dbReference>
<gene>
    <name evidence="5" type="ORF">HYG85_15185</name>
</gene>
<dbReference type="SUPFAM" id="SSF46689">
    <property type="entry name" value="Homeodomain-like"/>
    <property type="match status" value="2"/>
</dbReference>
<dbReference type="InterPro" id="IPR011051">
    <property type="entry name" value="RmlC_Cupin_sf"/>
</dbReference>
<dbReference type="PROSITE" id="PS00041">
    <property type="entry name" value="HTH_ARAC_FAMILY_1"/>
    <property type="match status" value="1"/>
</dbReference>
<keyword evidence="2" id="KW-0238">DNA-binding</keyword>
<dbReference type="AlphaFoldDB" id="A0A8J8SCT6"/>
<dbReference type="PANTHER" id="PTHR43280">
    <property type="entry name" value="ARAC-FAMILY TRANSCRIPTIONAL REGULATOR"/>
    <property type="match status" value="1"/>
</dbReference>
<evidence type="ECO:0000256" key="2">
    <source>
        <dbReference type="ARBA" id="ARBA00023125"/>
    </source>
</evidence>
<dbReference type="RefSeq" id="WP_212690390.1">
    <property type="nucleotide sequence ID" value="NZ_CP058561.1"/>
</dbReference>
<evidence type="ECO:0000259" key="4">
    <source>
        <dbReference type="PROSITE" id="PS01124"/>
    </source>
</evidence>
<dbReference type="SUPFAM" id="SSF51182">
    <property type="entry name" value="RmlC-like cupins"/>
    <property type="match status" value="1"/>
</dbReference>
<evidence type="ECO:0000313" key="6">
    <source>
        <dbReference type="Proteomes" id="UP000677305"/>
    </source>
</evidence>
<evidence type="ECO:0000256" key="1">
    <source>
        <dbReference type="ARBA" id="ARBA00023015"/>
    </source>
</evidence>
<evidence type="ECO:0000256" key="3">
    <source>
        <dbReference type="ARBA" id="ARBA00023163"/>
    </source>
</evidence>
<evidence type="ECO:0000313" key="5">
    <source>
        <dbReference type="EMBL" id="QUH30188.1"/>
    </source>
</evidence>
<protein>
    <submittedName>
        <fullName evidence="5">Helix-turn-helix transcriptional regulator</fullName>
    </submittedName>
</protein>